<feature type="domain" description="G-patch" evidence="5">
    <location>
        <begin position="66"/>
        <end position="113"/>
    </location>
</feature>
<dbReference type="Pfam" id="PF13821">
    <property type="entry name" value="DUF4187"/>
    <property type="match status" value="1"/>
</dbReference>
<evidence type="ECO:0000256" key="3">
    <source>
        <dbReference type="ARBA" id="ARBA00030688"/>
    </source>
</evidence>
<sequence length="254" mass="29679">MSEMEKEEVDDYMSDNFVTEDVRPGLPMTYAKKRIHELKKTRTKIPKLSELESSVREDGLKKAIDSSNKGFAMLTKMGFQPGTALGKNAPDAIKEPISIKLRDPRKGLGREKHVAEKKVTSLKVVEDDFRQRIRDKSKNRLIESDIRKSQKAIYDLDSKADFKEPIESWYWPPKPEEKLLEDDESQEEEEEKDQVPEEEEEEEVIDTSERLATLTGYLRSEYFYCIWCADKYTDFEEMKQHCPGDTREVHEDDD</sequence>
<evidence type="ECO:0000256" key="2">
    <source>
        <dbReference type="ARBA" id="ARBA00021978"/>
    </source>
</evidence>
<dbReference type="InterPro" id="IPR039249">
    <property type="entry name" value="GPATCH11"/>
</dbReference>
<name>C1BUQ5_LEPSM</name>
<proteinExistence type="evidence at transcript level"/>
<organism evidence="6">
    <name type="scientific">Lepeophtheirus salmonis</name>
    <name type="common">Salmon louse</name>
    <name type="synonym">Caligus salmonis</name>
    <dbReference type="NCBI Taxonomy" id="72036"/>
    <lineage>
        <taxon>Eukaryota</taxon>
        <taxon>Metazoa</taxon>
        <taxon>Ecdysozoa</taxon>
        <taxon>Arthropoda</taxon>
        <taxon>Crustacea</taxon>
        <taxon>Multicrustacea</taxon>
        <taxon>Hexanauplia</taxon>
        <taxon>Copepoda</taxon>
        <taxon>Siphonostomatoida</taxon>
        <taxon>Caligidae</taxon>
        <taxon>Lepeophtheirus</taxon>
    </lineage>
</organism>
<dbReference type="GO" id="GO:0000776">
    <property type="term" value="C:kinetochore"/>
    <property type="evidence" value="ECO:0007669"/>
    <property type="project" value="TreeGrafter"/>
</dbReference>
<accession>C1BUQ5</accession>
<dbReference type="GO" id="GO:0003676">
    <property type="term" value="F:nucleic acid binding"/>
    <property type="evidence" value="ECO:0007669"/>
    <property type="project" value="InterPro"/>
</dbReference>
<dbReference type="PROSITE" id="PS50174">
    <property type="entry name" value="G_PATCH"/>
    <property type="match status" value="1"/>
</dbReference>
<dbReference type="PANTHER" id="PTHR21032:SF0">
    <property type="entry name" value="G PATCH DOMAIN-CONTAINING PROTEIN 11"/>
    <property type="match status" value="1"/>
</dbReference>
<reference evidence="6" key="1">
    <citation type="submission" date="2009-06" db="EMBL/GenBank/DDBJ databases">
        <title>Lepeophtheirus salmonis ESTs and full-length cDNAs.</title>
        <authorList>
            <person name="Yasuike M."/>
            <person name="von Schalburg K."/>
            <person name="Cooper G."/>
            <person name="Leong J."/>
            <person name="Jones S.R.M."/>
            <person name="Koop B.F."/>
        </authorList>
    </citation>
    <scope>NUCLEOTIDE SEQUENCE</scope>
    <source>
        <strain evidence="6">Pacific form</strain>
        <tissue evidence="6">Whole</tissue>
    </source>
</reference>
<dbReference type="PANTHER" id="PTHR21032">
    <property type="entry name" value="G PATCH DOMAIN-CONTAINING PROTEIN 11"/>
    <property type="match status" value="1"/>
</dbReference>
<dbReference type="EMBL" id="BT078334">
    <property type="protein sequence ID" value="ACO12758.1"/>
    <property type="molecule type" value="mRNA"/>
</dbReference>
<protein>
    <recommendedName>
        <fullName evidence="2">G patch domain-containing protein 11</fullName>
    </recommendedName>
    <alternativeName>
        <fullName evidence="3">Coiled-coil domain-containing protein 75</fullName>
    </alternativeName>
</protein>
<dbReference type="InterPro" id="IPR025239">
    <property type="entry name" value="DUF4187"/>
</dbReference>
<evidence type="ECO:0000259" key="5">
    <source>
        <dbReference type="PROSITE" id="PS50174"/>
    </source>
</evidence>
<feature type="compositionally biased region" description="Acidic residues" evidence="4">
    <location>
        <begin position="179"/>
        <end position="206"/>
    </location>
</feature>
<evidence type="ECO:0000256" key="4">
    <source>
        <dbReference type="SAM" id="MobiDB-lite"/>
    </source>
</evidence>
<dbReference type="SMART" id="SM00443">
    <property type="entry name" value="G_patch"/>
    <property type="match status" value="1"/>
</dbReference>
<gene>
    <name evidence="6" type="primary">CCD75</name>
</gene>
<comment type="similarity">
    <text evidence="1">Belongs to the GPATCH11 family.</text>
</comment>
<evidence type="ECO:0000256" key="1">
    <source>
        <dbReference type="ARBA" id="ARBA00007140"/>
    </source>
</evidence>
<dbReference type="Pfam" id="PF01585">
    <property type="entry name" value="G-patch"/>
    <property type="match status" value="1"/>
</dbReference>
<evidence type="ECO:0000313" key="6">
    <source>
        <dbReference type="EMBL" id="ACO12758.1"/>
    </source>
</evidence>
<dbReference type="OrthoDB" id="786951at2759"/>
<feature type="region of interest" description="Disordered" evidence="4">
    <location>
        <begin position="167"/>
        <end position="208"/>
    </location>
</feature>
<dbReference type="SMART" id="SM01173">
    <property type="entry name" value="DUF4187"/>
    <property type="match status" value="1"/>
</dbReference>
<dbReference type="InterPro" id="IPR000467">
    <property type="entry name" value="G_patch_dom"/>
</dbReference>
<dbReference type="AlphaFoldDB" id="C1BUQ5"/>